<dbReference type="InterPro" id="IPR032675">
    <property type="entry name" value="LRR_dom_sf"/>
</dbReference>
<reference evidence="5 6" key="1">
    <citation type="submission" date="2021-07" db="EMBL/GenBank/DDBJ databases">
        <authorList>
            <person name="Palmer J.M."/>
        </authorList>
    </citation>
    <scope>NUCLEOTIDE SEQUENCE [LARGE SCALE GENOMIC DNA]</scope>
    <source>
        <strain evidence="5 6">AT_MEX2019</strain>
        <tissue evidence="5">Muscle</tissue>
    </source>
</reference>
<evidence type="ECO:0000256" key="1">
    <source>
        <dbReference type="ARBA" id="ARBA00022614"/>
    </source>
</evidence>
<evidence type="ECO:0000313" key="6">
    <source>
        <dbReference type="Proteomes" id="UP001345963"/>
    </source>
</evidence>
<feature type="domain" description="LRRNT" evidence="4">
    <location>
        <begin position="20"/>
        <end position="53"/>
    </location>
</feature>
<comment type="caution">
    <text evidence="5">The sequence shown here is derived from an EMBL/GenBank/DDBJ whole genome shotgun (WGS) entry which is preliminary data.</text>
</comment>
<evidence type="ECO:0000256" key="3">
    <source>
        <dbReference type="SAM" id="SignalP"/>
    </source>
</evidence>
<sequence length="109" mass="11891">MMLAALTLASLGILAQASDLCPPSCHCFDNLTTVVCQDKGLSQIPQLPAGTFKLFISNNQIEEIPEGGLKELQVWSFALMFPDICNTFWGLLVRGFCCVLYTSTESITV</sequence>
<proteinExistence type="predicted"/>
<feature type="chain" id="PRO_5046827000" description="LRRNT domain-containing protein" evidence="3">
    <location>
        <begin position="18"/>
        <end position="109"/>
    </location>
</feature>
<dbReference type="SUPFAM" id="SSF52058">
    <property type="entry name" value="L domain-like"/>
    <property type="match status" value="1"/>
</dbReference>
<dbReference type="Pfam" id="PF01462">
    <property type="entry name" value="LRRNT"/>
    <property type="match status" value="1"/>
</dbReference>
<dbReference type="EMBL" id="JAHUTI010093693">
    <property type="protein sequence ID" value="MED6262647.1"/>
    <property type="molecule type" value="Genomic_DNA"/>
</dbReference>
<name>A0ABU7CI48_9TELE</name>
<keyword evidence="6" id="KW-1185">Reference proteome</keyword>
<keyword evidence="1" id="KW-0433">Leucine-rich repeat</keyword>
<organism evidence="5 6">
    <name type="scientific">Ataeniobius toweri</name>
    <dbReference type="NCBI Taxonomy" id="208326"/>
    <lineage>
        <taxon>Eukaryota</taxon>
        <taxon>Metazoa</taxon>
        <taxon>Chordata</taxon>
        <taxon>Craniata</taxon>
        <taxon>Vertebrata</taxon>
        <taxon>Euteleostomi</taxon>
        <taxon>Actinopterygii</taxon>
        <taxon>Neopterygii</taxon>
        <taxon>Teleostei</taxon>
        <taxon>Neoteleostei</taxon>
        <taxon>Acanthomorphata</taxon>
        <taxon>Ovalentaria</taxon>
        <taxon>Atherinomorphae</taxon>
        <taxon>Cyprinodontiformes</taxon>
        <taxon>Goodeidae</taxon>
        <taxon>Ataeniobius</taxon>
    </lineage>
</organism>
<keyword evidence="2 3" id="KW-0732">Signal</keyword>
<dbReference type="Proteomes" id="UP001345963">
    <property type="component" value="Unassembled WGS sequence"/>
</dbReference>
<evidence type="ECO:0000313" key="5">
    <source>
        <dbReference type="EMBL" id="MED6262647.1"/>
    </source>
</evidence>
<evidence type="ECO:0000256" key="2">
    <source>
        <dbReference type="ARBA" id="ARBA00022729"/>
    </source>
</evidence>
<feature type="signal peptide" evidence="3">
    <location>
        <begin position="1"/>
        <end position="17"/>
    </location>
</feature>
<evidence type="ECO:0000259" key="4">
    <source>
        <dbReference type="SMART" id="SM00013"/>
    </source>
</evidence>
<accession>A0ABU7CI48</accession>
<dbReference type="SMART" id="SM00013">
    <property type="entry name" value="LRRNT"/>
    <property type="match status" value="1"/>
</dbReference>
<dbReference type="Gene3D" id="3.80.10.10">
    <property type="entry name" value="Ribonuclease Inhibitor"/>
    <property type="match status" value="1"/>
</dbReference>
<gene>
    <name evidence="5" type="ORF">ATANTOWER_023351</name>
</gene>
<protein>
    <recommendedName>
        <fullName evidence="4">LRRNT domain-containing protein</fullName>
    </recommendedName>
</protein>
<dbReference type="InterPro" id="IPR000372">
    <property type="entry name" value="LRRNT"/>
</dbReference>